<reference evidence="2 3" key="1">
    <citation type="submission" date="2016-10" db="EMBL/GenBank/DDBJ databases">
        <authorList>
            <person name="de Groot N.N."/>
        </authorList>
    </citation>
    <scope>NUCLEOTIDE SEQUENCE [LARGE SCALE GENOMIC DNA]</scope>
    <source>
        <strain evidence="2 3">CECT 7543</strain>
    </source>
</reference>
<dbReference type="OrthoDB" id="7698234at2"/>
<proteinExistence type="predicted"/>
<feature type="transmembrane region" description="Helical" evidence="1">
    <location>
        <begin position="163"/>
        <end position="186"/>
    </location>
</feature>
<keyword evidence="1" id="KW-0472">Membrane</keyword>
<protein>
    <submittedName>
        <fullName evidence="2">Low temperature requirement protein LtrA</fullName>
    </submittedName>
</protein>
<organism evidence="2 3">
    <name type="scientific">Pseudomonas arsenicoxydans</name>
    <dbReference type="NCBI Taxonomy" id="702115"/>
    <lineage>
        <taxon>Bacteria</taxon>
        <taxon>Pseudomonadati</taxon>
        <taxon>Pseudomonadota</taxon>
        <taxon>Gammaproteobacteria</taxon>
        <taxon>Pseudomonadales</taxon>
        <taxon>Pseudomonadaceae</taxon>
        <taxon>Pseudomonas</taxon>
    </lineage>
</organism>
<dbReference type="AlphaFoldDB" id="A0A1H0QR29"/>
<dbReference type="EMBL" id="LT629705">
    <property type="protein sequence ID" value="SDP19784.1"/>
    <property type="molecule type" value="Genomic_DNA"/>
</dbReference>
<dbReference type="PANTHER" id="PTHR36840:SF1">
    <property type="entry name" value="BLL5714 PROTEIN"/>
    <property type="match status" value="1"/>
</dbReference>
<feature type="transmembrane region" description="Helical" evidence="1">
    <location>
        <begin position="294"/>
        <end position="316"/>
    </location>
</feature>
<sequence>MKSLKYYEKNRHATWLELFFDLIFVVAIGKVTHILGDVHQGHFEHEQLWTFLLLFVPLWWLWSSHTIYSNRFDTDSNPHRLATLFIMLLLIVLSALIGEKPEVNYPLVIACYFGIRVIISIMYISSRSKLDGRGEFASRLGFALLVSAVVTISSVLFDPPMRYLVAYFGIFLDVLLPVFVGSILKPLPAHTEHLVERLGLLTLILLGESVISLSAGLSNIQWDRYNVMTAITGFIMICSIWWIYFESFYLLSNNESNMTGHALIYSHLFLFMGLALLANLIRHAILNDIAIRDFQIMSIIGMALFFIGKQYGYFIAVPKIRKYILQNTLIVLSLGGLVIFMPRVEYILVGLTATMICYVFLNFRYRGIFINRP</sequence>
<evidence type="ECO:0000313" key="3">
    <source>
        <dbReference type="Proteomes" id="UP000198827"/>
    </source>
</evidence>
<dbReference type="PANTHER" id="PTHR36840">
    <property type="entry name" value="BLL5714 PROTEIN"/>
    <property type="match status" value="1"/>
</dbReference>
<feature type="transmembrane region" description="Helical" evidence="1">
    <location>
        <begin position="198"/>
        <end position="218"/>
    </location>
</feature>
<name>A0A1H0QR29_9PSED</name>
<dbReference type="InterPro" id="IPR010640">
    <property type="entry name" value="Low_temperature_requirement_A"/>
</dbReference>
<gene>
    <name evidence="2" type="ORF">SAMN04489798_4985</name>
</gene>
<feature type="transmembrane region" description="Helical" evidence="1">
    <location>
        <begin position="346"/>
        <end position="363"/>
    </location>
</feature>
<evidence type="ECO:0000256" key="1">
    <source>
        <dbReference type="SAM" id="Phobius"/>
    </source>
</evidence>
<keyword evidence="1" id="KW-1133">Transmembrane helix</keyword>
<feature type="transmembrane region" description="Helical" evidence="1">
    <location>
        <begin position="136"/>
        <end position="157"/>
    </location>
</feature>
<feature type="transmembrane region" description="Helical" evidence="1">
    <location>
        <begin position="103"/>
        <end position="124"/>
    </location>
</feature>
<evidence type="ECO:0000313" key="2">
    <source>
        <dbReference type="EMBL" id="SDP19784.1"/>
    </source>
</evidence>
<feature type="transmembrane region" description="Helical" evidence="1">
    <location>
        <begin position="80"/>
        <end position="97"/>
    </location>
</feature>
<accession>A0A1H0QR29</accession>
<feature type="transmembrane region" description="Helical" evidence="1">
    <location>
        <begin position="12"/>
        <end position="36"/>
    </location>
</feature>
<feature type="transmembrane region" description="Helical" evidence="1">
    <location>
        <begin position="230"/>
        <end position="251"/>
    </location>
</feature>
<keyword evidence="1" id="KW-0812">Transmembrane</keyword>
<dbReference type="Proteomes" id="UP000198827">
    <property type="component" value="Chromosome I"/>
</dbReference>
<feature type="transmembrane region" description="Helical" evidence="1">
    <location>
        <begin position="263"/>
        <end position="282"/>
    </location>
</feature>
<dbReference type="RefSeq" id="WP_090185502.1">
    <property type="nucleotide sequence ID" value="NZ_LT629705.1"/>
</dbReference>
<dbReference type="Pfam" id="PF06772">
    <property type="entry name" value="LtrA"/>
    <property type="match status" value="1"/>
</dbReference>